<evidence type="ECO:0000313" key="5">
    <source>
        <dbReference type="Proteomes" id="UP000566819"/>
    </source>
</evidence>
<proteinExistence type="predicted"/>
<feature type="domain" description="Glycoside-hydrolase family GH114 TIM-barrel" evidence="3">
    <location>
        <begin position="126"/>
        <end position="350"/>
    </location>
</feature>
<dbReference type="EC" id="3.2.1.22" evidence="2"/>
<evidence type="ECO:0000256" key="1">
    <source>
        <dbReference type="ARBA" id="ARBA00001255"/>
    </source>
</evidence>
<sequence>MIPRYHSLIVLEAGLEQCAVGLVTKYRQEKQTHSQLEHDSPTGVKVYGFMGTVYNHKGEGNSGSLNAKQSLTFSFSHGRGSIGFPNSSIDLKFFMMKSTLAIGYVSLHLLQLCTAAAWWTPAKRITWQTSLEGKLQDLKAPGIEVFDIPLQTGEDEATRKAFIDQLHNTYNKKVICYFNAGAYEPALEDATKFNQLIPGPDIGKKMEKFPAENWLNLTSDNVKSIMKERILTAKRIGCDGVDPDNVDGYCTGDDVADDPECATKDRTGFSQSVADTNVFMTFLAGVAHSSSDSTGRAIAIGLKNSYAVANNQSMVDLLDWSVNEHKKPVFHIEYKDSFEAVGGSLDMACHGNSSAPDKTNVPDFSTLYKLTETSLTEGGSFCPTPSKKRMGKTTRSAGRRNINLGLPVKRDFSEVV</sequence>
<dbReference type="EMBL" id="JAAMPI010001189">
    <property type="protein sequence ID" value="KAF4626258.1"/>
    <property type="molecule type" value="Genomic_DNA"/>
</dbReference>
<organism evidence="4 5">
    <name type="scientific">Cudoniella acicularis</name>
    <dbReference type="NCBI Taxonomy" id="354080"/>
    <lineage>
        <taxon>Eukaryota</taxon>
        <taxon>Fungi</taxon>
        <taxon>Dikarya</taxon>
        <taxon>Ascomycota</taxon>
        <taxon>Pezizomycotina</taxon>
        <taxon>Leotiomycetes</taxon>
        <taxon>Helotiales</taxon>
        <taxon>Tricladiaceae</taxon>
        <taxon>Cudoniella</taxon>
    </lineage>
</organism>
<comment type="caution">
    <text evidence="4">The sequence shown here is derived from an EMBL/GenBank/DDBJ whole genome shotgun (WGS) entry which is preliminary data.</text>
</comment>
<reference evidence="4 5" key="1">
    <citation type="submission" date="2020-03" db="EMBL/GenBank/DDBJ databases">
        <title>Draft Genome Sequence of Cudoniella acicularis.</title>
        <authorList>
            <person name="Buettner E."/>
            <person name="Kellner H."/>
        </authorList>
    </citation>
    <scope>NUCLEOTIDE SEQUENCE [LARGE SCALE GENOMIC DNA]</scope>
    <source>
        <strain evidence="4 5">DSM 108380</strain>
    </source>
</reference>
<dbReference type="InterPro" id="IPR017853">
    <property type="entry name" value="GH"/>
</dbReference>
<dbReference type="InterPro" id="IPR004352">
    <property type="entry name" value="GH114_TIM-barrel"/>
</dbReference>
<evidence type="ECO:0000256" key="2">
    <source>
        <dbReference type="ARBA" id="ARBA00012755"/>
    </source>
</evidence>
<dbReference type="GO" id="GO:0004557">
    <property type="term" value="F:alpha-galactosidase activity"/>
    <property type="evidence" value="ECO:0007669"/>
    <property type="project" value="UniProtKB-EC"/>
</dbReference>
<dbReference type="Proteomes" id="UP000566819">
    <property type="component" value="Unassembled WGS sequence"/>
</dbReference>
<name>A0A8H4RB40_9HELO</name>
<dbReference type="SUPFAM" id="SSF51445">
    <property type="entry name" value="(Trans)glycosidases"/>
    <property type="match status" value="1"/>
</dbReference>
<dbReference type="InterPro" id="IPR013785">
    <property type="entry name" value="Aldolase_TIM"/>
</dbReference>
<comment type="catalytic activity">
    <reaction evidence="1">
        <text>Hydrolysis of terminal, non-reducing alpha-D-galactose residues in alpha-D-galactosides, including galactose oligosaccharides, galactomannans and galactolipids.</text>
        <dbReference type="EC" id="3.2.1.22"/>
    </reaction>
</comment>
<dbReference type="PANTHER" id="PTHR35273">
    <property type="entry name" value="ALPHA-1,4 POLYGALACTOSAMINIDASE, PUTATIVE (AFU_ORTHOLOGUE AFUA_3G07890)-RELATED"/>
    <property type="match status" value="1"/>
</dbReference>
<evidence type="ECO:0000313" key="4">
    <source>
        <dbReference type="EMBL" id="KAF4626258.1"/>
    </source>
</evidence>
<dbReference type="AlphaFoldDB" id="A0A8H4RB40"/>
<dbReference type="Pfam" id="PF03537">
    <property type="entry name" value="Glyco_hydro_114"/>
    <property type="match status" value="1"/>
</dbReference>
<dbReference type="OrthoDB" id="2108802at2759"/>
<protein>
    <recommendedName>
        <fullName evidence="2">alpha-galactosidase</fullName>
        <ecNumber evidence="2">3.2.1.22</ecNumber>
    </recommendedName>
</protein>
<evidence type="ECO:0000259" key="3">
    <source>
        <dbReference type="Pfam" id="PF03537"/>
    </source>
</evidence>
<dbReference type="Gene3D" id="3.20.20.70">
    <property type="entry name" value="Aldolase class I"/>
    <property type="match status" value="1"/>
</dbReference>
<dbReference type="PANTHER" id="PTHR35273:SF2">
    <property type="entry name" value="ALPHA-GALACTOSIDASE"/>
    <property type="match status" value="1"/>
</dbReference>
<accession>A0A8H4RB40</accession>
<gene>
    <name evidence="4" type="ORF">G7Y89_g11904</name>
</gene>
<keyword evidence="5" id="KW-1185">Reference proteome</keyword>